<keyword evidence="2" id="KW-0808">Transferase</keyword>
<evidence type="ECO:0000313" key="10">
    <source>
        <dbReference type="Proteomes" id="UP001209922"/>
    </source>
</evidence>
<evidence type="ECO:0000256" key="1">
    <source>
        <dbReference type="ARBA" id="ARBA00022490"/>
    </source>
</evidence>
<keyword evidence="7" id="KW-0501">Molybdenum cofactor biosynthesis</keyword>
<protein>
    <submittedName>
        <fullName evidence="9">Molybdenum cofactor guanylyltransferase</fullName>
    </submittedName>
</protein>
<evidence type="ECO:0000259" key="8">
    <source>
        <dbReference type="Pfam" id="PF12804"/>
    </source>
</evidence>
<dbReference type="GO" id="GO:0016779">
    <property type="term" value="F:nucleotidyltransferase activity"/>
    <property type="evidence" value="ECO:0007669"/>
    <property type="project" value="UniProtKB-KW"/>
</dbReference>
<keyword evidence="5" id="KW-0460">Magnesium</keyword>
<organism evidence="9 10">
    <name type="scientific">Xanthomonas chitinilytica</name>
    <dbReference type="NCBI Taxonomy" id="2989819"/>
    <lineage>
        <taxon>Bacteria</taxon>
        <taxon>Pseudomonadati</taxon>
        <taxon>Pseudomonadota</taxon>
        <taxon>Gammaproteobacteria</taxon>
        <taxon>Lysobacterales</taxon>
        <taxon>Lysobacteraceae</taxon>
        <taxon>Xanthomonas</taxon>
    </lineage>
</organism>
<dbReference type="InterPro" id="IPR013482">
    <property type="entry name" value="Molybde_CF_guanTrfase"/>
</dbReference>
<evidence type="ECO:0000313" key="9">
    <source>
        <dbReference type="EMBL" id="MCW4472527.1"/>
    </source>
</evidence>
<keyword evidence="4" id="KW-0547">Nucleotide-binding</keyword>
<keyword evidence="10" id="KW-1185">Reference proteome</keyword>
<dbReference type="Pfam" id="PF12804">
    <property type="entry name" value="NTP_transf_3"/>
    <property type="match status" value="1"/>
</dbReference>
<gene>
    <name evidence="9" type="ORF">OK345_08425</name>
</gene>
<keyword evidence="3" id="KW-0479">Metal-binding</keyword>
<dbReference type="PANTHER" id="PTHR19136:SF81">
    <property type="entry name" value="MOLYBDENUM COFACTOR GUANYLYLTRANSFERASE"/>
    <property type="match status" value="1"/>
</dbReference>
<dbReference type="EMBL" id="JAPCHY010000005">
    <property type="protein sequence ID" value="MCW4472527.1"/>
    <property type="molecule type" value="Genomic_DNA"/>
</dbReference>
<evidence type="ECO:0000256" key="2">
    <source>
        <dbReference type="ARBA" id="ARBA00022679"/>
    </source>
</evidence>
<reference evidence="9 10" key="1">
    <citation type="submission" date="2022-10" db="EMBL/GenBank/DDBJ databases">
        <title>Xanthomonas sp. H13-6.</title>
        <authorList>
            <person name="Liu X."/>
            <person name="Deng Z."/>
            <person name="Jiang Y."/>
            <person name="Yu T."/>
            <person name="Ai J."/>
        </authorList>
    </citation>
    <scope>NUCLEOTIDE SEQUENCE [LARGE SCALE GENOMIC DNA]</scope>
    <source>
        <strain evidence="9 10">H13-6</strain>
    </source>
</reference>
<sequence>MTGTDTAWTGVVLAGGRSSRMGRDKALLQWRGRSLLQHMQALLREAGAARVVVSGDHPGDHESVPDRIRDIGPLGGVASVAEVLPDGVLLLVPVDMPLLTPALLAALAAADGDCVCHDGYMLPMRLRLDNRLRSRLGQMPQWPSSARSLRGLHAAMGGIHLALPADGSGQLANCNTPGQWQELAR</sequence>
<accession>A0ABT3JVL8</accession>
<dbReference type="InterPro" id="IPR029044">
    <property type="entry name" value="Nucleotide-diphossugar_trans"/>
</dbReference>
<name>A0ABT3JVL8_9XANT</name>
<dbReference type="RefSeq" id="WP_265127484.1">
    <property type="nucleotide sequence ID" value="NZ_JAPCHY010000005.1"/>
</dbReference>
<dbReference type="SUPFAM" id="SSF53448">
    <property type="entry name" value="Nucleotide-diphospho-sugar transferases"/>
    <property type="match status" value="1"/>
</dbReference>
<evidence type="ECO:0000256" key="7">
    <source>
        <dbReference type="ARBA" id="ARBA00023150"/>
    </source>
</evidence>
<evidence type="ECO:0000256" key="4">
    <source>
        <dbReference type="ARBA" id="ARBA00022741"/>
    </source>
</evidence>
<feature type="domain" description="MobA-like NTP transferase" evidence="8">
    <location>
        <begin position="10"/>
        <end position="139"/>
    </location>
</feature>
<evidence type="ECO:0000256" key="6">
    <source>
        <dbReference type="ARBA" id="ARBA00023134"/>
    </source>
</evidence>
<dbReference type="PANTHER" id="PTHR19136">
    <property type="entry name" value="MOLYBDENUM COFACTOR GUANYLYLTRANSFERASE"/>
    <property type="match status" value="1"/>
</dbReference>
<proteinExistence type="predicted"/>
<keyword evidence="9" id="KW-0548">Nucleotidyltransferase</keyword>
<keyword evidence="6" id="KW-0342">GTP-binding</keyword>
<keyword evidence="1" id="KW-0963">Cytoplasm</keyword>
<dbReference type="Proteomes" id="UP001209922">
    <property type="component" value="Unassembled WGS sequence"/>
</dbReference>
<comment type="caution">
    <text evidence="9">The sequence shown here is derived from an EMBL/GenBank/DDBJ whole genome shotgun (WGS) entry which is preliminary data.</text>
</comment>
<dbReference type="InterPro" id="IPR025877">
    <property type="entry name" value="MobA-like_NTP_Trfase"/>
</dbReference>
<dbReference type="CDD" id="cd02503">
    <property type="entry name" value="MobA"/>
    <property type="match status" value="1"/>
</dbReference>
<dbReference type="Gene3D" id="3.90.550.10">
    <property type="entry name" value="Spore Coat Polysaccharide Biosynthesis Protein SpsA, Chain A"/>
    <property type="match status" value="1"/>
</dbReference>
<evidence type="ECO:0000256" key="3">
    <source>
        <dbReference type="ARBA" id="ARBA00022723"/>
    </source>
</evidence>
<evidence type="ECO:0000256" key="5">
    <source>
        <dbReference type="ARBA" id="ARBA00022842"/>
    </source>
</evidence>